<dbReference type="Pfam" id="PF13091">
    <property type="entry name" value="PLDc_2"/>
    <property type="match status" value="1"/>
</dbReference>
<dbReference type="GO" id="GO:0016891">
    <property type="term" value="F:RNA endonuclease activity producing 5'-phosphomonoesters, hydrolytic mechanism"/>
    <property type="evidence" value="ECO:0007669"/>
    <property type="project" value="TreeGrafter"/>
</dbReference>
<organism evidence="9 10">
    <name type="scientific">Filibacter tadaridae</name>
    <dbReference type="NCBI Taxonomy" id="2483811"/>
    <lineage>
        <taxon>Bacteria</taxon>
        <taxon>Bacillati</taxon>
        <taxon>Bacillota</taxon>
        <taxon>Bacilli</taxon>
        <taxon>Bacillales</taxon>
        <taxon>Caryophanaceae</taxon>
        <taxon>Filibacter</taxon>
    </lineage>
</organism>
<dbReference type="SMART" id="SM00155">
    <property type="entry name" value="PLDc"/>
    <property type="match status" value="2"/>
</dbReference>
<feature type="domain" description="PLD phosphodiesterase" evidence="8">
    <location>
        <begin position="392"/>
        <end position="422"/>
    </location>
</feature>
<dbReference type="GO" id="GO:0006793">
    <property type="term" value="P:phosphorus metabolic process"/>
    <property type="evidence" value="ECO:0007669"/>
    <property type="project" value="UniProtKB-ARBA"/>
</dbReference>
<reference evidence="9 10" key="1">
    <citation type="submission" date="2018-11" db="EMBL/GenBank/DDBJ databases">
        <authorList>
            <person name="Criscuolo A."/>
        </authorList>
    </citation>
    <scope>NUCLEOTIDE SEQUENCE [LARGE SCALE GENOMIC DNA]</scope>
    <source>
        <strain evidence="9">ATB-66</strain>
    </source>
</reference>
<accession>A0A3P5WI43</accession>
<keyword evidence="7" id="KW-0812">Transmembrane</keyword>
<evidence type="ECO:0000256" key="6">
    <source>
        <dbReference type="ARBA" id="ARBA00023098"/>
    </source>
</evidence>
<dbReference type="EC" id="3.1.4.4" evidence="3"/>
<evidence type="ECO:0000259" key="8">
    <source>
        <dbReference type="PROSITE" id="PS50035"/>
    </source>
</evidence>
<dbReference type="EMBL" id="UXAV01000017">
    <property type="protein sequence ID" value="VDC19340.1"/>
    <property type="molecule type" value="Genomic_DNA"/>
</dbReference>
<feature type="transmembrane region" description="Helical" evidence="7">
    <location>
        <begin position="20"/>
        <end position="42"/>
    </location>
</feature>
<dbReference type="InterPro" id="IPR025202">
    <property type="entry name" value="PLD-like_dom"/>
</dbReference>
<keyword evidence="10" id="KW-1185">Reference proteome</keyword>
<keyword evidence="6" id="KW-0443">Lipid metabolism</keyword>
<evidence type="ECO:0000313" key="9">
    <source>
        <dbReference type="EMBL" id="VDC19340.1"/>
    </source>
</evidence>
<evidence type="ECO:0000256" key="4">
    <source>
        <dbReference type="ARBA" id="ARBA00022801"/>
    </source>
</evidence>
<name>A0A3P5WI43_9BACL</name>
<comment type="catalytic activity">
    <reaction evidence="1">
        <text>a 1,2-diacyl-sn-glycero-3-phosphocholine + H2O = a 1,2-diacyl-sn-glycero-3-phosphate + choline + H(+)</text>
        <dbReference type="Rhea" id="RHEA:14445"/>
        <dbReference type="ChEBI" id="CHEBI:15354"/>
        <dbReference type="ChEBI" id="CHEBI:15377"/>
        <dbReference type="ChEBI" id="CHEBI:15378"/>
        <dbReference type="ChEBI" id="CHEBI:57643"/>
        <dbReference type="ChEBI" id="CHEBI:58608"/>
        <dbReference type="EC" id="3.1.4.4"/>
    </reaction>
</comment>
<keyword evidence="4" id="KW-0378">Hydrolase</keyword>
<dbReference type="Gene3D" id="3.30.870.10">
    <property type="entry name" value="Endonuclease Chain A"/>
    <property type="match status" value="2"/>
</dbReference>
<dbReference type="CDD" id="cd09129">
    <property type="entry name" value="PLDc_unchar2_1"/>
    <property type="match status" value="1"/>
</dbReference>
<evidence type="ECO:0000313" key="10">
    <source>
        <dbReference type="Proteomes" id="UP000270468"/>
    </source>
</evidence>
<evidence type="ECO:0000256" key="2">
    <source>
        <dbReference type="ARBA" id="ARBA00008664"/>
    </source>
</evidence>
<keyword evidence="7" id="KW-1133">Transmembrane helix</keyword>
<evidence type="ECO:0000256" key="1">
    <source>
        <dbReference type="ARBA" id="ARBA00000798"/>
    </source>
</evidence>
<evidence type="ECO:0000256" key="7">
    <source>
        <dbReference type="SAM" id="Phobius"/>
    </source>
</evidence>
<proteinExistence type="inferred from homology"/>
<dbReference type="PANTHER" id="PTHR43856">
    <property type="entry name" value="CARDIOLIPIN HYDROLASE"/>
    <property type="match status" value="1"/>
</dbReference>
<dbReference type="Proteomes" id="UP000270468">
    <property type="component" value="Unassembled WGS sequence"/>
</dbReference>
<dbReference type="CDD" id="cd09130">
    <property type="entry name" value="PLDc_unchar2_2"/>
    <property type="match status" value="1"/>
</dbReference>
<dbReference type="SUPFAM" id="SSF56024">
    <property type="entry name" value="Phospholipase D/nuclease"/>
    <property type="match status" value="2"/>
</dbReference>
<sequence length="491" mass="55667">MNGVDGMKENEKKRFSKKKWILLTGFVLFGLLYISVILWHTYKPLPEGISYAGEIHWTDDVELFTDLTYAQNKDGDGMEHELTIFDEVYKMIDEADQFIVLDFFLMDHYTDEGVDFPEIAEALTAKLVKKKEAHPDMPITFITDPLNTGYGSYESKWFGKMEDARIDVVYTDLEPLRDSTPLYSGLYRTLFQWVDFGHNGWIANAMSSKAPKMTLASYITLLNVKANHRKTIVTDKEALVTSGNPHDASGFHGNAALTVKGGILNDILEAEEAVVNYTTGGTLPRVDAKRSNGGEYAVQYLTEKKILDAMLDDIAKAQKGDTIRIGMFFIAKRDLVNALVEASNRGVHVEMILDPNENSFGNEKSGLPNRPVVQEMVEDSAGKIHVRWYNTVIGQYHTKLVVVKTADETYISNGSANLTDRTLDNYNLEANLRVIAKSDSELVRDIDAYFTRLWENEDAMYTLDLEEYQDSFTFFQRGIYSLQKLLKLTTY</sequence>
<protein>
    <recommendedName>
        <fullName evidence="3">phospholipase D</fullName>
        <ecNumber evidence="3">3.1.4.4</ecNumber>
    </recommendedName>
</protein>
<evidence type="ECO:0000256" key="5">
    <source>
        <dbReference type="ARBA" id="ARBA00022963"/>
    </source>
</evidence>
<dbReference type="PROSITE" id="PS50035">
    <property type="entry name" value="PLD"/>
    <property type="match status" value="1"/>
</dbReference>
<gene>
    <name evidence="9" type="ORF">FILTAD_00277</name>
</gene>
<dbReference type="InterPro" id="IPR051406">
    <property type="entry name" value="PLD_domain"/>
</dbReference>
<keyword evidence="7" id="KW-0472">Membrane</keyword>
<keyword evidence="5" id="KW-0442">Lipid degradation</keyword>
<dbReference type="GO" id="GO:0016042">
    <property type="term" value="P:lipid catabolic process"/>
    <property type="evidence" value="ECO:0007669"/>
    <property type="project" value="UniProtKB-KW"/>
</dbReference>
<dbReference type="AlphaFoldDB" id="A0A3P5WI43"/>
<dbReference type="PANTHER" id="PTHR43856:SF1">
    <property type="entry name" value="MITOCHONDRIAL CARDIOLIPIN HYDROLASE"/>
    <property type="match status" value="1"/>
</dbReference>
<dbReference type="GO" id="GO:0004630">
    <property type="term" value="F:phospholipase D activity"/>
    <property type="evidence" value="ECO:0007669"/>
    <property type="project" value="UniProtKB-EC"/>
</dbReference>
<comment type="similarity">
    <text evidence="2">Belongs to the phospholipase D family.</text>
</comment>
<evidence type="ECO:0000256" key="3">
    <source>
        <dbReference type="ARBA" id="ARBA00012027"/>
    </source>
</evidence>
<dbReference type="InterPro" id="IPR001736">
    <property type="entry name" value="PLipase_D/transphosphatidylase"/>
</dbReference>